<evidence type="ECO:0000313" key="2">
    <source>
        <dbReference type="Proteomes" id="UP000188637"/>
    </source>
</evidence>
<dbReference type="Proteomes" id="UP000188637">
    <property type="component" value="Unassembled WGS sequence"/>
</dbReference>
<accession>A0ACC8XEC8</accession>
<proteinExistence type="predicted"/>
<organism evidence="1 2">
    <name type="scientific">Candidatus Epulonipiscium fishelsonii</name>
    <dbReference type="NCBI Taxonomy" id="77094"/>
    <lineage>
        <taxon>Bacteria</taxon>
        <taxon>Bacillati</taxon>
        <taxon>Bacillota</taxon>
        <taxon>Clostridia</taxon>
        <taxon>Lachnospirales</taxon>
        <taxon>Lachnospiraceae</taxon>
        <taxon>Candidatus Epulonipiscium</taxon>
    </lineage>
</organism>
<dbReference type="EMBL" id="LJHD01000218">
    <property type="protein sequence ID" value="ONI41456.1"/>
    <property type="molecule type" value="Genomic_DNA"/>
</dbReference>
<protein>
    <submittedName>
        <fullName evidence="1">Uncharacterized protein</fullName>
    </submittedName>
</protein>
<comment type="caution">
    <text evidence="1">The sequence shown here is derived from an EMBL/GenBank/DDBJ whole genome shotgun (WGS) entry which is preliminary data.</text>
</comment>
<keyword evidence="2" id="KW-1185">Reference proteome</keyword>
<reference evidence="1" key="1">
    <citation type="submission" date="2016-08" db="EMBL/GenBank/DDBJ databases">
        <authorList>
            <person name="Ngugi D.K."/>
            <person name="Miyake S."/>
            <person name="Stingl U."/>
        </authorList>
    </citation>
    <scope>NUCLEOTIDE SEQUENCE</scope>
    <source>
        <strain evidence="1">SCG-D08WGA-EpuloA1</strain>
    </source>
</reference>
<name>A0ACC8XEC8_9FIRM</name>
<evidence type="ECO:0000313" key="1">
    <source>
        <dbReference type="EMBL" id="ONI41456.1"/>
    </source>
</evidence>
<gene>
    <name evidence="1" type="ORF">AN640_07995</name>
</gene>
<sequence>MDYLHSISGKKTILGIHNREPNAVPDLQTNRVTTLTGQKPALYSADFLFLDEDVDNRWRIVKECKKRWKEGMIPQLMLHVVAPIFEDRGVWTGGVQVKLTDEEWTDLITDGGKLNNIWKLRLDTYAVYLKYLQEENVPVLFRPFHEMNQAAFWWAGRKGPQGTSELYKLTRDYLEDTHKLDNLIFIWNIQDLDYEWEEYHPTESYYDIFSLDVYNEDGFTKFKYDKMLEIAGDKLIAIGECDVLPTIEEIKEQPKWVFIMSWAELTFEKNSDQKIIELYNSDITITL</sequence>